<protein>
    <submittedName>
        <fullName evidence="1">Lysine-specific demethylase</fullName>
    </submittedName>
</protein>
<comment type="caution">
    <text evidence="1">The sequence shown here is derived from an EMBL/GenBank/DDBJ whole genome shotgun (WGS) entry which is preliminary data.</text>
</comment>
<evidence type="ECO:0000313" key="2">
    <source>
        <dbReference type="Proteomes" id="UP001164539"/>
    </source>
</evidence>
<dbReference type="EMBL" id="CM051397">
    <property type="protein sequence ID" value="KAJ4721066.1"/>
    <property type="molecule type" value="Genomic_DNA"/>
</dbReference>
<dbReference type="Proteomes" id="UP001164539">
    <property type="component" value="Chromosome 4"/>
</dbReference>
<organism evidence="1 2">
    <name type="scientific">Melia azedarach</name>
    <name type="common">Chinaberry tree</name>
    <dbReference type="NCBI Taxonomy" id="155640"/>
    <lineage>
        <taxon>Eukaryota</taxon>
        <taxon>Viridiplantae</taxon>
        <taxon>Streptophyta</taxon>
        <taxon>Embryophyta</taxon>
        <taxon>Tracheophyta</taxon>
        <taxon>Spermatophyta</taxon>
        <taxon>Magnoliopsida</taxon>
        <taxon>eudicotyledons</taxon>
        <taxon>Gunneridae</taxon>
        <taxon>Pentapetalae</taxon>
        <taxon>rosids</taxon>
        <taxon>malvids</taxon>
        <taxon>Sapindales</taxon>
        <taxon>Meliaceae</taxon>
        <taxon>Melia</taxon>
    </lineage>
</organism>
<evidence type="ECO:0000313" key="1">
    <source>
        <dbReference type="EMBL" id="KAJ4721066.1"/>
    </source>
</evidence>
<accession>A0ACC1YCB0</accession>
<name>A0ACC1YCB0_MELAZ</name>
<keyword evidence="2" id="KW-1185">Reference proteome</keyword>
<sequence length="572" mass="65653">MMKMINAAACGERELEALWAESDARFLRRLIMAEEYDDQKKHEGLPSLVYEGSESIKRFRSRQIFLRSYPFDKEKTIDTITQRTKKWLKMAKENAKNGGSSSLKAYCPEYHPTLEEFDDPLLYLQKIAPEASKYGICKVVSPLKASVPASDVLTKEIEDFNFGTYIQPLRLPKWNTNDRGIFFEGNRKYTYDSFESMATEALKLQSPRLGDLPPSYIEKKFWLEMIHGNEGRVEYGVNIEGSAFSSDPDDQLGKCKWHLKGITDPMLYIGMLFSIFAWHVEDHYLYSINYHHSGAPKTWYGVPGDDAVAFERVALKHVYSRNILSRVGEDGAFEEIAKKTTMFPPKLLMDNGVHVYKAVQKPGEFVITFPRVYHAGFSNGFNCGEAVNFATADWFPFGEAAGKRYAHLRTRVIVPYEELLLKESMILYGKCLTHEEALDNSEAKLAFSVRASFLQHIRCLNNTIRCLNNLKIPFSHFPNSQGSIVCEICGRECYLAFIECSNLSCQQRMCLFHEFKKRKCSCERKRTVFLREDIQQVEAAAKRFAEEEHLNVISCIEEGLATHTARTRARTR</sequence>
<proteinExistence type="predicted"/>
<gene>
    <name evidence="1" type="ORF">OWV82_008793</name>
</gene>
<reference evidence="1 2" key="1">
    <citation type="journal article" date="2023" name="Science">
        <title>Complex scaffold remodeling in plant triterpene biosynthesis.</title>
        <authorList>
            <person name="De La Pena R."/>
            <person name="Hodgson H."/>
            <person name="Liu J.C."/>
            <person name="Stephenson M.J."/>
            <person name="Martin A.C."/>
            <person name="Owen C."/>
            <person name="Harkess A."/>
            <person name="Leebens-Mack J."/>
            <person name="Jimenez L.E."/>
            <person name="Osbourn A."/>
            <person name="Sattely E.S."/>
        </authorList>
    </citation>
    <scope>NUCLEOTIDE SEQUENCE [LARGE SCALE GENOMIC DNA]</scope>
    <source>
        <strain evidence="2">cv. JPN11</strain>
        <tissue evidence="1">Leaf</tissue>
    </source>
</reference>